<evidence type="ECO:0000313" key="7">
    <source>
        <dbReference type="EMBL" id="PWB02354.1"/>
    </source>
</evidence>
<accession>A0A2V1ING0</accession>
<dbReference type="InterPro" id="IPR025640">
    <property type="entry name" value="GYF_2"/>
</dbReference>
<keyword evidence="2 5" id="KW-0812">Transmembrane</keyword>
<dbReference type="PANTHER" id="PTHR14948">
    <property type="entry name" value="NG5"/>
    <property type="match status" value="1"/>
</dbReference>
<dbReference type="PANTHER" id="PTHR14948:SF25">
    <property type="entry name" value="DUF4190 DOMAIN-CONTAINING PROTEIN"/>
    <property type="match status" value="1"/>
</dbReference>
<dbReference type="InterPro" id="IPR007593">
    <property type="entry name" value="CD225/Dispanin_fam"/>
</dbReference>
<dbReference type="AlphaFoldDB" id="A0A2V1ING0"/>
<dbReference type="GO" id="GO:0016020">
    <property type="term" value="C:membrane"/>
    <property type="evidence" value="ECO:0007669"/>
    <property type="project" value="UniProtKB-SubCell"/>
</dbReference>
<evidence type="ECO:0000256" key="3">
    <source>
        <dbReference type="ARBA" id="ARBA00022989"/>
    </source>
</evidence>
<evidence type="ECO:0000256" key="5">
    <source>
        <dbReference type="SAM" id="Phobius"/>
    </source>
</evidence>
<dbReference type="RefSeq" id="WP_107032197.1">
    <property type="nucleotide sequence ID" value="NZ_CAPEJN010000016.1"/>
</dbReference>
<keyword evidence="8" id="KW-1185">Reference proteome</keyword>
<comment type="subcellular location">
    <subcellularLocation>
        <location evidence="1">Membrane</location>
    </subcellularLocation>
</comment>
<dbReference type="Pfam" id="PF04505">
    <property type="entry name" value="CD225"/>
    <property type="match status" value="1"/>
</dbReference>
<reference evidence="8" key="1">
    <citation type="submission" date="2018-02" db="EMBL/GenBank/DDBJ databases">
        <authorList>
            <person name="Clavel T."/>
            <person name="Strowig T."/>
        </authorList>
    </citation>
    <scope>NUCLEOTIDE SEQUENCE [LARGE SCALE GENOMIC DNA]</scope>
    <source>
        <strain evidence="8">DSM 103720</strain>
    </source>
</reference>
<evidence type="ECO:0000313" key="8">
    <source>
        <dbReference type="Proteomes" id="UP000244905"/>
    </source>
</evidence>
<keyword evidence="3 5" id="KW-1133">Transmembrane helix</keyword>
<dbReference type="GeneID" id="82526048"/>
<gene>
    <name evidence="7" type="ORF">C5O23_06785</name>
</gene>
<dbReference type="InterPro" id="IPR051423">
    <property type="entry name" value="CD225/Dispanin"/>
</dbReference>
<name>A0A2V1ING0_9BACT</name>
<feature type="transmembrane region" description="Helical" evidence="5">
    <location>
        <begin position="166"/>
        <end position="189"/>
    </location>
</feature>
<dbReference type="Proteomes" id="UP000244905">
    <property type="component" value="Unassembled WGS sequence"/>
</dbReference>
<sequence>MKYWIIIDSVQKGPLSVEELYAIPGLSMSTPVWHEGLADWTTAAAIPEIAAVIASRQNGFSNQQPYGQNYGAAPQQPYGTPYGNQYSQPYGGAYRQPAYGQPQYSLEPFDPERMPPMPDNYLVWAIIATICCCIPAGIPAIIYASKVSPAYMRGDYNGALDASSKAQMWIIVAFVAGLIWAPFSMLLGLL</sequence>
<evidence type="ECO:0000256" key="4">
    <source>
        <dbReference type="ARBA" id="ARBA00023136"/>
    </source>
</evidence>
<dbReference type="Pfam" id="PF14237">
    <property type="entry name" value="GYF_2"/>
    <property type="match status" value="1"/>
</dbReference>
<evidence type="ECO:0000256" key="1">
    <source>
        <dbReference type="ARBA" id="ARBA00004370"/>
    </source>
</evidence>
<keyword evidence="4 5" id="KW-0472">Membrane</keyword>
<evidence type="ECO:0000259" key="6">
    <source>
        <dbReference type="Pfam" id="PF14237"/>
    </source>
</evidence>
<protein>
    <recommendedName>
        <fullName evidence="6">GYF domain-containing protein</fullName>
    </recommendedName>
</protein>
<feature type="transmembrane region" description="Helical" evidence="5">
    <location>
        <begin position="121"/>
        <end position="146"/>
    </location>
</feature>
<dbReference type="EMBL" id="PUEC01000013">
    <property type="protein sequence ID" value="PWB02354.1"/>
    <property type="molecule type" value="Genomic_DNA"/>
</dbReference>
<feature type="domain" description="GYF" evidence="6">
    <location>
        <begin position="3"/>
        <end position="48"/>
    </location>
</feature>
<comment type="caution">
    <text evidence="7">The sequence shown here is derived from an EMBL/GenBank/DDBJ whole genome shotgun (WGS) entry which is preliminary data.</text>
</comment>
<proteinExistence type="predicted"/>
<organism evidence="7 8">
    <name type="scientific">Duncaniella muris</name>
    <dbReference type="NCBI Taxonomy" id="2094150"/>
    <lineage>
        <taxon>Bacteria</taxon>
        <taxon>Pseudomonadati</taxon>
        <taxon>Bacteroidota</taxon>
        <taxon>Bacteroidia</taxon>
        <taxon>Bacteroidales</taxon>
        <taxon>Muribaculaceae</taxon>
        <taxon>Duncaniella</taxon>
    </lineage>
</organism>
<evidence type="ECO:0000256" key="2">
    <source>
        <dbReference type="ARBA" id="ARBA00022692"/>
    </source>
</evidence>